<evidence type="ECO:0000256" key="3">
    <source>
        <dbReference type="SAM" id="Phobius"/>
    </source>
</evidence>
<evidence type="ECO:0000256" key="1">
    <source>
        <dbReference type="ARBA" id="ARBA00022786"/>
    </source>
</evidence>
<keyword evidence="3" id="KW-1133">Transmembrane helix</keyword>
<dbReference type="FunFam" id="3.10.110.10:FF:000058">
    <property type="entry name" value="Ubiquitin-conjugating enzyme E2 6"/>
    <property type="match status" value="1"/>
</dbReference>
<dbReference type="InParanoid" id="A0A3N4LJ77"/>
<feature type="transmembrane region" description="Helical" evidence="3">
    <location>
        <begin position="293"/>
        <end position="310"/>
    </location>
</feature>
<evidence type="ECO:0000313" key="6">
    <source>
        <dbReference type="Proteomes" id="UP000267821"/>
    </source>
</evidence>
<dbReference type="AlphaFoldDB" id="A0A3N4LJ77"/>
<evidence type="ECO:0000313" key="5">
    <source>
        <dbReference type="EMBL" id="RPB20711.1"/>
    </source>
</evidence>
<dbReference type="InterPro" id="IPR050113">
    <property type="entry name" value="Ub_conjugating_enzyme"/>
</dbReference>
<dbReference type="OrthoDB" id="1158011at2759"/>
<organism evidence="5 6">
    <name type="scientific">Terfezia boudieri ATCC MYA-4762</name>
    <dbReference type="NCBI Taxonomy" id="1051890"/>
    <lineage>
        <taxon>Eukaryota</taxon>
        <taxon>Fungi</taxon>
        <taxon>Dikarya</taxon>
        <taxon>Ascomycota</taxon>
        <taxon>Pezizomycotina</taxon>
        <taxon>Pezizomycetes</taxon>
        <taxon>Pezizales</taxon>
        <taxon>Pezizaceae</taxon>
        <taxon>Terfezia</taxon>
    </lineage>
</organism>
<dbReference type="SMART" id="SM00212">
    <property type="entry name" value="UBCc"/>
    <property type="match status" value="1"/>
</dbReference>
<evidence type="ECO:0000256" key="2">
    <source>
        <dbReference type="SAM" id="MobiDB-lite"/>
    </source>
</evidence>
<sequence>MATRAANKRLVREYKNISENPPPFIQAHPSEHNILEWHYLLTGPPNTPYHNGQYWGTLVFPSEYPFKPPAIRMLTPSGRFQTNTRLCLSISDFHPKSFNPAWEVSTILIGLLSFMTSEEMTTGSMSMGENERKVLAARSRWWNSTGGGTCSDRGYGDFDNAGGGWKSTVGTPGRTAGGVSNVVKTGDGGERFRQEFPEVDVENWRWMWERRVNLQTGIALSPEGSSGMQVNAGGVSQSPSIQQQQQQSQGQGAAGARKRQVAAAAAVAGASGAAGTAGAVVNRGESLLRRHKFWCAVVLLCGYVLLARLYDTNNAWVGVGDSCGP</sequence>
<dbReference type="SUPFAM" id="SSF54495">
    <property type="entry name" value="UBC-like"/>
    <property type="match status" value="1"/>
</dbReference>
<dbReference type="PROSITE" id="PS50127">
    <property type="entry name" value="UBC_2"/>
    <property type="match status" value="1"/>
</dbReference>
<keyword evidence="1" id="KW-0833">Ubl conjugation pathway</keyword>
<protein>
    <submittedName>
        <fullName evidence="5">UBC-like protein</fullName>
    </submittedName>
</protein>
<reference evidence="5 6" key="1">
    <citation type="journal article" date="2018" name="Nat. Ecol. Evol.">
        <title>Pezizomycetes genomes reveal the molecular basis of ectomycorrhizal truffle lifestyle.</title>
        <authorList>
            <person name="Murat C."/>
            <person name="Payen T."/>
            <person name="Noel B."/>
            <person name="Kuo A."/>
            <person name="Morin E."/>
            <person name="Chen J."/>
            <person name="Kohler A."/>
            <person name="Krizsan K."/>
            <person name="Balestrini R."/>
            <person name="Da Silva C."/>
            <person name="Montanini B."/>
            <person name="Hainaut M."/>
            <person name="Levati E."/>
            <person name="Barry K.W."/>
            <person name="Belfiori B."/>
            <person name="Cichocki N."/>
            <person name="Clum A."/>
            <person name="Dockter R.B."/>
            <person name="Fauchery L."/>
            <person name="Guy J."/>
            <person name="Iotti M."/>
            <person name="Le Tacon F."/>
            <person name="Lindquist E.A."/>
            <person name="Lipzen A."/>
            <person name="Malagnac F."/>
            <person name="Mello A."/>
            <person name="Molinier V."/>
            <person name="Miyauchi S."/>
            <person name="Poulain J."/>
            <person name="Riccioni C."/>
            <person name="Rubini A."/>
            <person name="Sitrit Y."/>
            <person name="Splivallo R."/>
            <person name="Traeger S."/>
            <person name="Wang M."/>
            <person name="Zifcakova L."/>
            <person name="Wipf D."/>
            <person name="Zambonelli A."/>
            <person name="Paolocci F."/>
            <person name="Nowrousian M."/>
            <person name="Ottonello S."/>
            <person name="Baldrian P."/>
            <person name="Spatafora J.W."/>
            <person name="Henrissat B."/>
            <person name="Nagy L.G."/>
            <person name="Aury J.M."/>
            <person name="Wincker P."/>
            <person name="Grigoriev I.V."/>
            <person name="Bonfante P."/>
            <person name="Martin F.M."/>
        </authorList>
    </citation>
    <scope>NUCLEOTIDE SEQUENCE [LARGE SCALE GENOMIC DNA]</scope>
    <source>
        <strain evidence="5 6">ATCC MYA-4762</strain>
    </source>
</reference>
<dbReference type="PANTHER" id="PTHR24067">
    <property type="entry name" value="UBIQUITIN-CONJUGATING ENZYME E2"/>
    <property type="match status" value="1"/>
</dbReference>
<evidence type="ECO:0000259" key="4">
    <source>
        <dbReference type="PROSITE" id="PS50127"/>
    </source>
</evidence>
<accession>A0A3N4LJ77</accession>
<dbReference type="Gene3D" id="3.10.110.10">
    <property type="entry name" value="Ubiquitin Conjugating Enzyme"/>
    <property type="match status" value="1"/>
</dbReference>
<dbReference type="CDD" id="cd23799">
    <property type="entry name" value="UBCc_UBE2J"/>
    <property type="match status" value="1"/>
</dbReference>
<dbReference type="STRING" id="1051890.A0A3N4LJ77"/>
<feature type="region of interest" description="Disordered" evidence="2">
    <location>
        <begin position="223"/>
        <end position="255"/>
    </location>
</feature>
<proteinExistence type="predicted"/>
<feature type="compositionally biased region" description="Low complexity" evidence="2">
    <location>
        <begin position="233"/>
        <end position="255"/>
    </location>
</feature>
<dbReference type="Pfam" id="PF00179">
    <property type="entry name" value="UQ_con"/>
    <property type="match status" value="1"/>
</dbReference>
<dbReference type="InterPro" id="IPR016135">
    <property type="entry name" value="UBQ-conjugating_enzyme/RWD"/>
</dbReference>
<keyword evidence="3" id="KW-0812">Transmembrane</keyword>
<gene>
    <name evidence="5" type="ORF">L211DRAFT_858653</name>
</gene>
<dbReference type="EMBL" id="ML121568">
    <property type="protein sequence ID" value="RPB20711.1"/>
    <property type="molecule type" value="Genomic_DNA"/>
</dbReference>
<name>A0A3N4LJ77_9PEZI</name>
<dbReference type="InterPro" id="IPR000608">
    <property type="entry name" value="UBC"/>
</dbReference>
<keyword evidence="3" id="KW-0472">Membrane</keyword>
<keyword evidence="6" id="KW-1185">Reference proteome</keyword>
<dbReference type="Proteomes" id="UP000267821">
    <property type="component" value="Unassembled WGS sequence"/>
</dbReference>
<feature type="domain" description="UBC core" evidence="4">
    <location>
        <begin position="5"/>
        <end position="155"/>
    </location>
</feature>